<name>A0A2J8AIL9_9CHLO</name>
<reference evidence="2 3" key="1">
    <citation type="journal article" date="2017" name="Mol. Biol. Evol.">
        <title>The 4-celled Tetrabaena socialis nuclear genome reveals the essential components for genetic control of cell number at the origin of multicellularity in the volvocine lineage.</title>
        <authorList>
            <person name="Featherston J."/>
            <person name="Arakaki Y."/>
            <person name="Hanschen E.R."/>
            <person name="Ferris P.J."/>
            <person name="Michod R.E."/>
            <person name="Olson B.J.S.C."/>
            <person name="Nozaki H."/>
            <person name="Durand P.M."/>
        </authorList>
    </citation>
    <scope>NUCLEOTIDE SEQUENCE [LARGE SCALE GENOMIC DNA]</scope>
    <source>
        <strain evidence="2 3">NIES-571</strain>
    </source>
</reference>
<dbReference type="InterPro" id="IPR036514">
    <property type="entry name" value="SGNH_hydro_sf"/>
</dbReference>
<protein>
    <recommendedName>
        <fullName evidence="4">SGNH hydrolase-type esterase domain-containing protein</fullName>
    </recommendedName>
</protein>
<dbReference type="EMBL" id="PGGS01000010">
    <property type="protein sequence ID" value="PNH12364.1"/>
    <property type="molecule type" value="Genomic_DNA"/>
</dbReference>
<dbReference type="AlphaFoldDB" id="A0A2J8AIL9"/>
<evidence type="ECO:0008006" key="4">
    <source>
        <dbReference type="Google" id="ProtNLM"/>
    </source>
</evidence>
<proteinExistence type="predicted"/>
<feature type="transmembrane region" description="Helical" evidence="1">
    <location>
        <begin position="20"/>
        <end position="40"/>
    </location>
</feature>
<organism evidence="2 3">
    <name type="scientific">Tetrabaena socialis</name>
    <dbReference type="NCBI Taxonomy" id="47790"/>
    <lineage>
        <taxon>Eukaryota</taxon>
        <taxon>Viridiplantae</taxon>
        <taxon>Chlorophyta</taxon>
        <taxon>core chlorophytes</taxon>
        <taxon>Chlorophyceae</taxon>
        <taxon>CS clade</taxon>
        <taxon>Chlamydomonadales</taxon>
        <taxon>Tetrabaenaceae</taxon>
        <taxon>Tetrabaena</taxon>
    </lineage>
</organism>
<dbReference type="Gene3D" id="3.40.50.1110">
    <property type="entry name" value="SGNH hydrolase"/>
    <property type="match status" value="1"/>
</dbReference>
<sequence>MYAAFSLADGPQRAKSTPLLKTVAGVACVFLLVPLVLVSWSHPSPYPEELLRAPAAAGSKDVEPQQQAGAALYAAAALDSAMMAGAAGSAATGAISVPSGPFFVAPSRPKIILFGDSLTERSFDVPMGWGSCVAANYTRKVA</sequence>
<keyword evidence="3" id="KW-1185">Reference proteome</keyword>
<evidence type="ECO:0000313" key="3">
    <source>
        <dbReference type="Proteomes" id="UP000236333"/>
    </source>
</evidence>
<dbReference type="OrthoDB" id="671439at2759"/>
<keyword evidence="1" id="KW-0472">Membrane</keyword>
<comment type="caution">
    <text evidence="2">The sequence shown here is derived from an EMBL/GenBank/DDBJ whole genome shotgun (WGS) entry which is preliminary data.</text>
</comment>
<gene>
    <name evidence="2" type="ORF">TSOC_000736</name>
</gene>
<evidence type="ECO:0000313" key="2">
    <source>
        <dbReference type="EMBL" id="PNH12364.1"/>
    </source>
</evidence>
<accession>A0A2J8AIL9</accession>
<evidence type="ECO:0000256" key="1">
    <source>
        <dbReference type="SAM" id="Phobius"/>
    </source>
</evidence>
<keyword evidence="1" id="KW-1133">Transmembrane helix</keyword>
<keyword evidence="1" id="KW-0812">Transmembrane</keyword>
<dbReference type="Proteomes" id="UP000236333">
    <property type="component" value="Unassembled WGS sequence"/>
</dbReference>